<keyword evidence="2" id="KW-1185">Reference proteome</keyword>
<protein>
    <submittedName>
        <fullName evidence="1">Uncharacterized protein</fullName>
    </submittedName>
</protein>
<name>A0ACC0A0E2_CATRO</name>
<dbReference type="EMBL" id="CM044707">
    <property type="protein sequence ID" value="KAI5653432.1"/>
    <property type="molecule type" value="Genomic_DNA"/>
</dbReference>
<reference evidence="2" key="1">
    <citation type="journal article" date="2023" name="Nat. Plants">
        <title>Single-cell RNA sequencing provides a high-resolution roadmap for understanding the multicellular compartmentation of specialized metabolism.</title>
        <authorList>
            <person name="Sun S."/>
            <person name="Shen X."/>
            <person name="Li Y."/>
            <person name="Li Y."/>
            <person name="Wang S."/>
            <person name="Li R."/>
            <person name="Zhang H."/>
            <person name="Shen G."/>
            <person name="Guo B."/>
            <person name="Wei J."/>
            <person name="Xu J."/>
            <person name="St-Pierre B."/>
            <person name="Chen S."/>
            <person name="Sun C."/>
        </authorList>
    </citation>
    <scope>NUCLEOTIDE SEQUENCE [LARGE SCALE GENOMIC DNA]</scope>
</reference>
<sequence length="132" mass="15007">MEYTRTSSVTTSIAHSVYDEGRYRKMGLFMKFIDHISKKRMENKDSILNLVQGCCKEPHKKGEGEDQEKKRRAARGDSGSCASSCPSCNERKRKVAARRPQFKAANLRSSNEKLFGRKKAMISKLVRGGFKE</sequence>
<gene>
    <name evidence="1" type="ORF">M9H77_30619</name>
</gene>
<accession>A0ACC0A0E2</accession>
<proteinExistence type="predicted"/>
<organism evidence="1 2">
    <name type="scientific">Catharanthus roseus</name>
    <name type="common">Madagascar periwinkle</name>
    <name type="synonym">Vinca rosea</name>
    <dbReference type="NCBI Taxonomy" id="4058"/>
    <lineage>
        <taxon>Eukaryota</taxon>
        <taxon>Viridiplantae</taxon>
        <taxon>Streptophyta</taxon>
        <taxon>Embryophyta</taxon>
        <taxon>Tracheophyta</taxon>
        <taxon>Spermatophyta</taxon>
        <taxon>Magnoliopsida</taxon>
        <taxon>eudicotyledons</taxon>
        <taxon>Gunneridae</taxon>
        <taxon>Pentapetalae</taxon>
        <taxon>asterids</taxon>
        <taxon>lamiids</taxon>
        <taxon>Gentianales</taxon>
        <taxon>Apocynaceae</taxon>
        <taxon>Rauvolfioideae</taxon>
        <taxon>Vinceae</taxon>
        <taxon>Catharanthinae</taxon>
        <taxon>Catharanthus</taxon>
    </lineage>
</organism>
<comment type="caution">
    <text evidence="1">The sequence shown here is derived from an EMBL/GenBank/DDBJ whole genome shotgun (WGS) entry which is preliminary data.</text>
</comment>
<evidence type="ECO:0000313" key="1">
    <source>
        <dbReference type="EMBL" id="KAI5653432.1"/>
    </source>
</evidence>
<dbReference type="Proteomes" id="UP001060085">
    <property type="component" value="Linkage Group LG07"/>
</dbReference>
<evidence type="ECO:0000313" key="2">
    <source>
        <dbReference type="Proteomes" id="UP001060085"/>
    </source>
</evidence>